<dbReference type="NCBIfam" id="TIGR00229">
    <property type="entry name" value="sensory_box"/>
    <property type="match status" value="1"/>
</dbReference>
<proteinExistence type="predicted"/>
<dbReference type="Gene3D" id="3.30.450.20">
    <property type="entry name" value="PAS domain"/>
    <property type="match status" value="1"/>
</dbReference>
<accession>A0AAW3ZJB1</accession>
<dbReference type="RefSeq" id="WP_192028127.1">
    <property type="nucleotide sequence ID" value="NZ_JACYTR010000004.1"/>
</dbReference>
<feature type="domain" description="EAL" evidence="4">
    <location>
        <begin position="443"/>
        <end position="691"/>
    </location>
</feature>
<dbReference type="Gene3D" id="3.30.70.270">
    <property type="match status" value="1"/>
</dbReference>
<dbReference type="InterPro" id="IPR043128">
    <property type="entry name" value="Rev_trsase/Diguanyl_cyclase"/>
</dbReference>
<feature type="domain" description="Response regulatory" evidence="3">
    <location>
        <begin position="9"/>
        <end position="124"/>
    </location>
</feature>
<evidence type="ECO:0000256" key="1">
    <source>
        <dbReference type="PROSITE-ProRule" id="PRU00169"/>
    </source>
</evidence>
<dbReference type="InterPro" id="IPR011006">
    <property type="entry name" value="CheY-like_superfamily"/>
</dbReference>
<dbReference type="NCBIfam" id="TIGR00254">
    <property type="entry name" value="GGDEF"/>
    <property type="match status" value="1"/>
</dbReference>
<comment type="caution">
    <text evidence="6">The sequence shown here is derived from an EMBL/GenBank/DDBJ whole genome shotgun (WGS) entry which is preliminary data.</text>
</comment>
<evidence type="ECO:0000256" key="2">
    <source>
        <dbReference type="SAM" id="Coils"/>
    </source>
</evidence>
<dbReference type="SUPFAM" id="SSF52172">
    <property type="entry name" value="CheY-like"/>
    <property type="match status" value="1"/>
</dbReference>
<dbReference type="CDD" id="cd01948">
    <property type="entry name" value="EAL"/>
    <property type="match status" value="1"/>
</dbReference>
<name>A0AAW3ZJB1_9GAMM</name>
<comment type="caution">
    <text evidence="1">Lacks conserved residue(s) required for the propagation of feature annotation.</text>
</comment>
<dbReference type="InterPro" id="IPR035919">
    <property type="entry name" value="EAL_sf"/>
</dbReference>
<reference evidence="6 7" key="1">
    <citation type="submission" date="2020-09" db="EMBL/GenBank/DDBJ databases">
        <title>Pseudoxanthomonas sp. CAU 1598 isolated from sand of Yaerae Beach.</title>
        <authorList>
            <person name="Kim W."/>
        </authorList>
    </citation>
    <scope>NUCLEOTIDE SEQUENCE [LARGE SCALE GENOMIC DNA]</scope>
    <source>
        <strain evidence="6 7">CAU 1598</strain>
    </source>
</reference>
<evidence type="ECO:0000259" key="3">
    <source>
        <dbReference type="PROSITE" id="PS50110"/>
    </source>
</evidence>
<dbReference type="Gene3D" id="3.20.20.450">
    <property type="entry name" value="EAL domain"/>
    <property type="match status" value="1"/>
</dbReference>
<dbReference type="SMART" id="SM00267">
    <property type="entry name" value="GGDEF"/>
    <property type="match status" value="1"/>
</dbReference>
<dbReference type="GO" id="GO:0006355">
    <property type="term" value="P:regulation of DNA-templated transcription"/>
    <property type="evidence" value="ECO:0007669"/>
    <property type="project" value="InterPro"/>
</dbReference>
<dbReference type="Pfam" id="PF00990">
    <property type="entry name" value="GGDEF"/>
    <property type="match status" value="1"/>
</dbReference>
<gene>
    <name evidence="6" type="ORF">IFO71_03415</name>
</gene>
<dbReference type="SUPFAM" id="SSF55073">
    <property type="entry name" value="Nucleotide cyclase"/>
    <property type="match status" value="1"/>
</dbReference>
<evidence type="ECO:0000313" key="7">
    <source>
        <dbReference type="Proteomes" id="UP000613768"/>
    </source>
</evidence>
<dbReference type="Proteomes" id="UP000613768">
    <property type="component" value="Unassembled WGS sequence"/>
</dbReference>
<dbReference type="InterPro" id="IPR029787">
    <property type="entry name" value="Nucleotide_cyclase"/>
</dbReference>
<dbReference type="SMART" id="SM00052">
    <property type="entry name" value="EAL"/>
    <property type="match status" value="1"/>
</dbReference>
<protein>
    <submittedName>
        <fullName evidence="6">EAL domain-containing protein</fullName>
    </submittedName>
</protein>
<dbReference type="InterPro" id="IPR001633">
    <property type="entry name" value="EAL_dom"/>
</dbReference>
<evidence type="ECO:0000259" key="5">
    <source>
        <dbReference type="PROSITE" id="PS50887"/>
    </source>
</evidence>
<dbReference type="InterPro" id="IPR000014">
    <property type="entry name" value="PAS"/>
</dbReference>
<dbReference type="Pfam" id="PF00989">
    <property type="entry name" value="PAS"/>
    <property type="match status" value="1"/>
</dbReference>
<dbReference type="InterPro" id="IPR035965">
    <property type="entry name" value="PAS-like_dom_sf"/>
</dbReference>
<dbReference type="PROSITE" id="PS50883">
    <property type="entry name" value="EAL"/>
    <property type="match status" value="1"/>
</dbReference>
<dbReference type="PROSITE" id="PS50110">
    <property type="entry name" value="RESPONSE_REGULATORY"/>
    <property type="match status" value="1"/>
</dbReference>
<dbReference type="GO" id="GO:0071111">
    <property type="term" value="F:cyclic-guanylate-specific phosphodiesterase activity"/>
    <property type="evidence" value="ECO:0007669"/>
    <property type="project" value="InterPro"/>
</dbReference>
<dbReference type="InterPro" id="IPR013767">
    <property type="entry name" value="PAS_fold"/>
</dbReference>
<dbReference type="EMBL" id="JACYTR010000004">
    <property type="protein sequence ID" value="MBD8524782.1"/>
    <property type="molecule type" value="Genomic_DNA"/>
</dbReference>
<dbReference type="InterPro" id="IPR000160">
    <property type="entry name" value="GGDEF_dom"/>
</dbReference>
<feature type="coiled-coil region" evidence="2">
    <location>
        <begin position="126"/>
        <end position="153"/>
    </location>
</feature>
<dbReference type="PANTHER" id="PTHR33121">
    <property type="entry name" value="CYCLIC DI-GMP PHOSPHODIESTERASE PDEF"/>
    <property type="match status" value="1"/>
</dbReference>
<dbReference type="InterPro" id="IPR050706">
    <property type="entry name" value="Cyclic-di-GMP_PDE-like"/>
</dbReference>
<sequence>MSVRESVLRLLLVEDRVEDAERTASILRNGGTAVRPTRVESEEQFQDLIRKQPFDLVVAGVEAKIIPIERVVEIVESSGKDVPVIAVLSELSDQGVQAAFASGVPRVAPRNHPEILQFAITNAFAAVEARRSVRRLQAALRETERRCDALIDSSRDPVAYIHEGMHIRANQAYLEMFGFEEYEDIEGLSLLDLVATGHADNFKQLLKRISKGEQPPKNMQLTAQRSDGSTFEAEMEFTPASYESEPCLQIIFRQRTIDADVVRELDELRQRDQASGLFNRTYFMAEADRLVAEAAEGGQDRALLLIEIDNYDAILSDIGIGATDDLLQAITSRLRKVLGDEHVLSRFGEMTFAALLRDSNHALTEETANNVCTAFRGQILDVGSRSVSATVSVGAVQIGERIASTPQVLDKAAQGLGNAAALGGNRVELFDPGARDRAEEQRILARVKEIEAALEENRFVLHYQPVISLHGDEGECYEVFIRMKLPNGELVPPMSFLPEAEEHGLMGKIDRWVIGRSLAIISERKKQGKDTSVIVNITTSSLHDAKLPELIGNQIKKLEIDGSRLILEVPEAKVFTNLKLAQDFQRAIARHNVQFSLEQFGSGVNSFQLLSHVDAQYLRIDRSFMVDLAKNQEHQKKVKEIAEKAQALGKKSVAVFVEDATSMTVLYTSAVSLVSGNFLAPAGSEMNYEFG</sequence>
<dbReference type="CDD" id="cd01949">
    <property type="entry name" value="GGDEF"/>
    <property type="match status" value="1"/>
</dbReference>
<dbReference type="SUPFAM" id="SSF141868">
    <property type="entry name" value="EAL domain-like"/>
    <property type="match status" value="1"/>
</dbReference>
<dbReference type="SUPFAM" id="SSF55785">
    <property type="entry name" value="PYP-like sensor domain (PAS domain)"/>
    <property type="match status" value="1"/>
</dbReference>
<organism evidence="6 7">
    <name type="scientific">Pseudomarimonas arenosa</name>
    <dbReference type="NCBI Taxonomy" id="2774145"/>
    <lineage>
        <taxon>Bacteria</taxon>
        <taxon>Pseudomonadati</taxon>
        <taxon>Pseudomonadota</taxon>
        <taxon>Gammaproteobacteria</taxon>
        <taxon>Lysobacterales</taxon>
        <taxon>Lysobacteraceae</taxon>
        <taxon>Pseudomarimonas</taxon>
    </lineage>
</organism>
<dbReference type="Gene3D" id="3.40.50.2300">
    <property type="match status" value="1"/>
</dbReference>
<dbReference type="Pfam" id="PF00563">
    <property type="entry name" value="EAL"/>
    <property type="match status" value="1"/>
</dbReference>
<dbReference type="AlphaFoldDB" id="A0AAW3ZJB1"/>
<dbReference type="GO" id="GO:0000160">
    <property type="term" value="P:phosphorelay signal transduction system"/>
    <property type="evidence" value="ECO:0007669"/>
    <property type="project" value="InterPro"/>
</dbReference>
<keyword evidence="7" id="KW-1185">Reference proteome</keyword>
<keyword evidence="2" id="KW-0175">Coiled coil</keyword>
<dbReference type="CDD" id="cd00130">
    <property type="entry name" value="PAS"/>
    <property type="match status" value="1"/>
</dbReference>
<feature type="domain" description="GGDEF" evidence="5">
    <location>
        <begin position="299"/>
        <end position="432"/>
    </location>
</feature>
<dbReference type="PROSITE" id="PS50887">
    <property type="entry name" value="GGDEF"/>
    <property type="match status" value="1"/>
</dbReference>
<dbReference type="PANTHER" id="PTHR33121:SF79">
    <property type="entry name" value="CYCLIC DI-GMP PHOSPHODIESTERASE PDED-RELATED"/>
    <property type="match status" value="1"/>
</dbReference>
<evidence type="ECO:0000313" key="6">
    <source>
        <dbReference type="EMBL" id="MBD8524782.1"/>
    </source>
</evidence>
<evidence type="ECO:0000259" key="4">
    <source>
        <dbReference type="PROSITE" id="PS50883"/>
    </source>
</evidence>
<dbReference type="InterPro" id="IPR001789">
    <property type="entry name" value="Sig_transdc_resp-reg_receiver"/>
</dbReference>